<comment type="catalytic activity">
    <reaction evidence="13 14">
        <text>[HPr protein]-O-phospho-L-serine + phosphate + H(+) = [HPr protein]-L-serine + diphosphate</text>
        <dbReference type="Rhea" id="RHEA:46604"/>
        <dbReference type="Rhea" id="RHEA-COMP:11602"/>
        <dbReference type="Rhea" id="RHEA-COMP:11603"/>
        <dbReference type="ChEBI" id="CHEBI:15378"/>
        <dbReference type="ChEBI" id="CHEBI:29999"/>
        <dbReference type="ChEBI" id="CHEBI:33019"/>
        <dbReference type="ChEBI" id="CHEBI:43474"/>
        <dbReference type="ChEBI" id="CHEBI:83421"/>
    </reaction>
</comment>
<feature type="active site" evidence="14">
    <location>
        <position position="243"/>
    </location>
</feature>
<feature type="binding site" evidence="14">
    <location>
        <position position="202"/>
    </location>
    <ligand>
        <name>Mg(2+)</name>
        <dbReference type="ChEBI" id="CHEBI:18420"/>
    </ligand>
</feature>
<comment type="subunit">
    <text evidence="14">Homohexamer.</text>
</comment>
<comment type="similarity">
    <text evidence="3 14">Belongs to the HPrK/P family.</text>
</comment>
<protein>
    <recommendedName>
        <fullName evidence="14">HPr kinase/phosphorylase</fullName>
        <shortName evidence="14">HPrK/P</shortName>
        <ecNumber evidence="14">2.7.11.-</ecNumber>
        <ecNumber evidence="14">2.7.4.-</ecNumber>
    </recommendedName>
    <alternativeName>
        <fullName evidence="14">HPr(Ser) kinase/phosphorylase</fullName>
    </alternativeName>
</protein>
<dbReference type="FunFam" id="3.40.50.300:FF:000174">
    <property type="entry name" value="HPr kinase/phosphorylase"/>
    <property type="match status" value="1"/>
</dbReference>
<evidence type="ECO:0000256" key="3">
    <source>
        <dbReference type="ARBA" id="ARBA00006883"/>
    </source>
</evidence>
<name>A0A163EG23_9BACL</name>
<organism evidence="17 18">
    <name type="scientific">Bhargavaea cecembensis</name>
    <dbReference type="NCBI Taxonomy" id="394098"/>
    <lineage>
        <taxon>Bacteria</taxon>
        <taxon>Bacillati</taxon>
        <taxon>Bacillota</taxon>
        <taxon>Bacilli</taxon>
        <taxon>Bacillales</taxon>
        <taxon>Caryophanaceae</taxon>
        <taxon>Bhargavaea</taxon>
    </lineage>
</organism>
<gene>
    <name evidence="14" type="primary">hprK</name>
    <name evidence="17" type="ORF">AV656_14900</name>
</gene>
<dbReference type="PANTHER" id="PTHR30305">
    <property type="entry name" value="PROTEIN YJDM-RELATED"/>
    <property type="match status" value="1"/>
</dbReference>
<keyword evidence="8 14" id="KW-0418">Kinase</keyword>
<keyword evidence="11 14" id="KW-0511">Multifunctional enzyme</keyword>
<dbReference type="Gene3D" id="3.40.1390.20">
    <property type="entry name" value="HprK N-terminal domain-like"/>
    <property type="match status" value="1"/>
</dbReference>
<dbReference type="AlphaFoldDB" id="A0A163EG23"/>
<keyword evidence="6 14" id="KW-0479">Metal-binding</keyword>
<evidence type="ECO:0000256" key="4">
    <source>
        <dbReference type="ARBA" id="ARBA00022527"/>
    </source>
</evidence>
<feature type="active site" evidence="14">
    <location>
        <position position="138"/>
    </location>
</feature>
<dbReference type="RefSeq" id="WP_063183632.1">
    <property type="nucleotide sequence ID" value="NZ_LQNT01000013.1"/>
</dbReference>
<keyword evidence="5 14" id="KW-0808">Transferase</keyword>
<evidence type="ECO:0000256" key="7">
    <source>
        <dbReference type="ARBA" id="ARBA00022741"/>
    </source>
</evidence>
<keyword evidence="4 14" id="KW-0723">Serine/threonine-protein kinase</keyword>
<evidence type="ECO:0000259" key="16">
    <source>
        <dbReference type="Pfam" id="PF07475"/>
    </source>
</evidence>
<dbReference type="InterPro" id="IPR003755">
    <property type="entry name" value="HPr(Ser)_kin/Pase"/>
</dbReference>
<dbReference type="SUPFAM" id="SSF53795">
    <property type="entry name" value="PEP carboxykinase-like"/>
    <property type="match status" value="1"/>
</dbReference>
<dbReference type="HAMAP" id="MF_01249">
    <property type="entry name" value="HPr_kinase"/>
    <property type="match status" value="1"/>
</dbReference>
<evidence type="ECO:0000256" key="8">
    <source>
        <dbReference type="ARBA" id="ARBA00022777"/>
    </source>
</evidence>
<feature type="binding site" evidence="14">
    <location>
        <position position="160"/>
    </location>
    <ligand>
        <name>Mg(2+)</name>
        <dbReference type="ChEBI" id="CHEBI:18420"/>
    </ligand>
</feature>
<dbReference type="GO" id="GO:0004674">
    <property type="term" value="F:protein serine/threonine kinase activity"/>
    <property type="evidence" value="ECO:0007669"/>
    <property type="project" value="UniProtKB-KW"/>
</dbReference>
<dbReference type="OrthoDB" id="9778803at2"/>
<dbReference type="InterPro" id="IPR028979">
    <property type="entry name" value="Ser_kin/Pase_Hpr-like_N_sf"/>
</dbReference>
<sequence>MDHVTVKDVMERFGLELSAGAEGIGRHIASSDISRPGLEVAGFFEYYPANRIQLLGKSEISFFSMLPRLDKMERARKLCSPDTPMIVVCHSMRIPPELVAAAEEEQVPLLSSPMTTTKLSNKLSDFLENRLAPMTAVHGVLLDIYGLGVLITGKSGIGKSEVALDLVKRGHRLVADDMVEIRQVAEDTLVGNPPELLRHLLEIRGLGIIDVQMLFGASAIRDFKRITLVIDLELWDPERSYDRLGLEEEKLKILDTELTRLTVPVRPGRNMSSIVEVAAMNHRMKQMGMNAAEQFSDRLNDMIGREQDPSY</sequence>
<comment type="catalytic activity">
    <reaction evidence="1 14">
        <text>[HPr protein]-L-serine + ATP = [HPr protein]-O-phospho-L-serine + ADP + H(+)</text>
        <dbReference type="Rhea" id="RHEA:46600"/>
        <dbReference type="Rhea" id="RHEA-COMP:11602"/>
        <dbReference type="Rhea" id="RHEA-COMP:11603"/>
        <dbReference type="ChEBI" id="CHEBI:15378"/>
        <dbReference type="ChEBI" id="CHEBI:29999"/>
        <dbReference type="ChEBI" id="CHEBI:30616"/>
        <dbReference type="ChEBI" id="CHEBI:83421"/>
        <dbReference type="ChEBI" id="CHEBI:456216"/>
    </reaction>
</comment>
<evidence type="ECO:0000256" key="1">
    <source>
        <dbReference type="ARBA" id="ARBA00001120"/>
    </source>
</evidence>
<dbReference type="InterPro" id="IPR011126">
    <property type="entry name" value="Hpr_kin/Pase_Hpr_N"/>
</dbReference>
<evidence type="ECO:0000256" key="9">
    <source>
        <dbReference type="ARBA" id="ARBA00022840"/>
    </source>
</evidence>
<evidence type="ECO:0000256" key="2">
    <source>
        <dbReference type="ARBA" id="ARBA00001946"/>
    </source>
</evidence>
<comment type="cofactor">
    <cofactor evidence="2 14">
        <name>Mg(2+)</name>
        <dbReference type="ChEBI" id="CHEBI:18420"/>
    </cofactor>
</comment>
<dbReference type="GO" id="GO:0000155">
    <property type="term" value="F:phosphorelay sensor kinase activity"/>
    <property type="evidence" value="ECO:0007669"/>
    <property type="project" value="InterPro"/>
</dbReference>
<evidence type="ECO:0000313" key="18">
    <source>
        <dbReference type="Proteomes" id="UP000076490"/>
    </source>
</evidence>
<dbReference type="EC" id="2.7.4.-" evidence="14"/>
<proteinExistence type="inferred from homology"/>
<comment type="miscellaneous">
    <text evidence="14">Both phosphorylation and phosphorolysis are carried out by the same active site and suggest a common mechanism for both reactions.</text>
</comment>
<dbReference type="Pfam" id="PF02603">
    <property type="entry name" value="Hpr_kinase_N"/>
    <property type="match status" value="1"/>
</dbReference>
<keyword evidence="9 14" id="KW-0067">ATP-binding</keyword>
<feature type="binding site" evidence="14">
    <location>
        <begin position="153"/>
        <end position="160"/>
    </location>
    <ligand>
        <name>ATP</name>
        <dbReference type="ChEBI" id="CHEBI:30616"/>
    </ligand>
</feature>
<evidence type="ECO:0000256" key="13">
    <source>
        <dbReference type="ARBA" id="ARBA00047657"/>
    </source>
</evidence>
<keyword evidence="10 14" id="KW-0460">Magnesium</keyword>
<comment type="caution">
    <text evidence="17">The sequence shown here is derived from an EMBL/GenBank/DDBJ whole genome shotgun (WGS) entry which is preliminary data.</text>
</comment>
<feature type="active site" description="Proton acceptor; for phosphorylation activity. Proton donor; for dephosphorylation activity" evidence="14">
    <location>
        <position position="177"/>
    </location>
</feature>
<keyword evidence="12 14" id="KW-0119">Carbohydrate metabolism</keyword>
<feature type="active site" evidence="14">
    <location>
        <position position="159"/>
    </location>
</feature>
<reference evidence="17 18" key="1">
    <citation type="submission" date="2016-01" db="EMBL/GenBank/DDBJ databases">
        <title>Whole genome sequencing of Bhargavaea cecembensis T14.</title>
        <authorList>
            <person name="Hong K.W."/>
        </authorList>
    </citation>
    <scope>NUCLEOTIDE SEQUENCE [LARGE SCALE GENOMIC DNA]</scope>
    <source>
        <strain evidence="17 18">T14</strain>
    </source>
</reference>
<dbReference type="EMBL" id="LQNT01000013">
    <property type="protein sequence ID" value="KZE36426.1"/>
    <property type="molecule type" value="Genomic_DNA"/>
</dbReference>
<dbReference type="GO" id="GO:0000287">
    <property type="term" value="F:magnesium ion binding"/>
    <property type="evidence" value="ECO:0007669"/>
    <property type="project" value="UniProtKB-UniRule"/>
</dbReference>
<feature type="region of interest" description="Important for the catalytic mechanism of dephosphorylation" evidence="14">
    <location>
        <begin position="264"/>
        <end position="269"/>
    </location>
</feature>
<dbReference type="CDD" id="cd01918">
    <property type="entry name" value="HprK_C"/>
    <property type="match status" value="1"/>
</dbReference>
<comment type="function">
    <text evidence="14">Catalyzes the ATP- as well as the pyrophosphate-dependent phosphorylation of a specific serine residue in HPr, a phosphocarrier protein of the phosphoenolpyruvate-dependent sugar phosphotransferase system (PTS). HprK/P also catalyzes the pyrophosphate-producing, inorganic phosphate-dependent dephosphorylation (phosphorolysis) of seryl-phosphorylated HPr (P-Ser-HPr). The two antagonistic activities of HprK/P are regulated by several intracellular metabolites, which change their concentration in response to the absence or presence of rapidly metabolisable carbon sources (glucose, fructose, etc.) in the growth medium. Therefore, by controlling the phosphorylation state of HPr, HPrK/P is a sensor enzyme that plays a major role in the regulation of carbon metabolism and sugar transport: it mediates carbon catabolite repression (CCR), and regulates PTS-catalyzed carbohydrate uptake and inducer exclusion.</text>
</comment>
<dbReference type="GO" id="GO:0005524">
    <property type="term" value="F:ATP binding"/>
    <property type="evidence" value="ECO:0007669"/>
    <property type="project" value="UniProtKB-UniRule"/>
</dbReference>
<comment type="domain">
    <text evidence="14">The Walker A ATP-binding motif also binds Pi and PPi.</text>
</comment>
<evidence type="ECO:0000256" key="5">
    <source>
        <dbReference type="ARBA" id="ARBA00022679"/>
    </source>
</evidence>
<feature type="domain" description="HPr kinase/phosphorylase C-terminal" evidence="16">
    <location>
        <begin position="130"/>
        <end position="298"/>
    </location>
</feature>
<evidence type="ECO:0000259" key="15">
    <source>
        <dbReference type="Pfam" id="PF02603"/>
    </source>
</evidence>
<feature type="region of interest" description="Important for the catalytic mechanism of both phosphorylation and dephosphorylation" evidence="14">
    <location>
        <begin position="201"/>
        <end position="210"/>
    </location>
</feature>
<evidence type="ECO:0000256" key="6">
    <source>
        <dbReference type="ARBA" id="ARBA00022723"/>
    </source>
</evidence>
<dbReference type="PANTHER" id="PTHR30305:SF1">
    <property type="entry name" value="HPR KINASE_PHOSPHORYLASE"/>
    <property type="match status" value="1"/>
</dbReference>
<dbReference type="InterPro" id="IPR011104">
    <property type="entry name" value="Hpr_kin/Pase_C"/>
</dbReference>
<dbReference type="EC" id="2.7.11.-" evidence="14"/>
<evidence type="ECO:0000256" key="11">
    <source>
        <dbReference type="ARBA" id="ARBA00023268"/>
    </source>
</evidence>
<dbReference type="Gene3D" id="3.40.50.300">
    <property type="entry name" value="P-loop containing nucleotide triphosphate hydrolases"/>
    <property type="match status" value="1"/>
</dbReference>
<dbReference type="Pfam" id="PF07475">
    <property type="entry name" value="Hpr_kinase_C"/>
    <property type="match status" value="1"/>
</dbReference>
<evidence type="ECO:0000256" key="10">
    <source>
        <dbReference type="ARBA" id="ARBA00022842"/>
    </source>
</evidence>
<feature type="domain" description="HPr(Ser) kinase/phosphorylase N-terminal" evidence="15">
    <location>
        <begin position="4"/>
        <end position="127"/>
    </location>
</feature>
<dbReference type="InterPro" id="IPR027417">
    <property type="entry name" value="P-loop_NTPase"/>
</dbReference>
<evidence type="ECO:0000256" key="12">
    <source>
        <dbReference type="ARBA" id="ARBA00023277"/>
    </source>
</evidence>
<dbReference type="GO" id="GO:0006109">
    <property type="term" value="P:regulation of carbohydrate metabolic process"/>
    <property type="evidence" value="ECO:0007669"/>
    <property type="project" value="UniProtKB-UniRule"/>
</dbReference>
<evidence type="ECO:0000256" key="14">
    <source>
        <dbReference type="HAMAP-Rule" id="MF_01249"/>
    </source>
</evidence>
<dbReference type="SUPFAM" id="SSF75138">
    <property type="entry name" value="HprK N-terminal domain-like"/>
    <property type="match status" value="1"/>
</dbReference>
<keyword evidence="7 14" id="KW-0547">Nucleotide-binding</keyword>
<dbReference type="GO" id="GO:0004712">
    <property type="term" value="F:protein serine/threonine/tyrosine kinase activity"/>
    <property type="evidence" value="ECO:0007669"/>
    <property type="project" value="UniProtKB-UniRule"/>
</dbReference>
<evidence type="ECO:0000313" key="17">
    <source>
        <dbReference type="EMBL" id="KZE36426.1"/>
    </source>
</evidence>
<accession>A0A163EG23</accession>
<dbReference type="Proteomes" id="UP000076490">
    <property type="component" value="Unassembled WGS sequence"/>
</dbReference>
<dbReference type="NCBIfam" id="TIGR00679">
    <property type="entry name" value="hpr-ser"/>
    <property type="match status" value="1"/>
</dbReference>